<protein>
    <submittedName>
        <fullName evidence="1">Uncharacterized protein</fullName>
    </submittedName>
</protein>
<reference evidence="1 2" key="1">
    <citation type="journal article" date="2018" name="ISME J.">
        <title>Involvement of Burkholderiaceae and sulfurous volatiles in disease-suppressive soils.</title>
        <authorList>
            <person name="Carrion V.J."/>
            <person name="Cordovez V."/>
            <person name="Tyc O."/>
            <person name="Etalo D.W."/>
            <person name="de Bruijn I."/>
            <person name="de Jager V.C."/>
            <person name="Medema M.H."/>
            <person name="Eberl L."/>
            <person name="Raaijmakers J.M."/>
        </authorList>
    </citation>
    <scope>NUCLEOTIDE SEQUENCE [LARGE SCALE GENOMIC DNA]</scope>
    <source>
        <strain evidence="2">mHSR5</strain>
    </source>
</reference>
<name>A0A2Z5N2J3_BURPY</name>
<organism evidence="1 2">
    <name type="scientific">Burkholderia pyrrocinia</name>
    <name type="common">Pseudomonas pyrrocinia</name>
    <dbReference type="NCBI Taxonomy" id="60550"/>
    <lineage>
        <taxon>Bacteria</taxon>
        <taxon>Pseudomonadati</taxon>
        <taxon>Pseudomonadota</taxon>
        <taxon>Betaproteobacteria</taxon>
        <taxon>Burkholderiales</taxon>
        <taxon>Burkholderiaceae</taxon>
        <taxon>Burkholderia</taxon>
        <taxon>Burkholderia cepacia complex</taxon>
    </lineage>
</organism>
<dbReference type="Proteomes" id="UP000253104">
    <property type="component" value="Chromosome mHSR5_B"/>
</dbReference>
<evidence type="ECO:0000313" key="1">
    <source>
        <dbReference type="EMBL" id="AXF23158.1"/>
    </source>
</evidence>
<sequence>MWNRSGAFLVATGAGMHQPTKPLNAIQIADAAHTCTGAHETVRARRFVSRGLIHATMKQ</sequence>
<dbReference type="AlphaFoldDB" id="A0A2Z5N2J3"/>
<proteinExistence type="predicted"/>
<dbReference type="EMBL" id="CP024903">
    <property type="protein sequence ID" value="AXF23158.1"/>
    <property type="molecule type" value="Genomic_DNA"/>
</dbReference>
<accession>A0A2Z5N2J3</accession>
<evidence type="ECO:0000313" key="2">
    <source>
        <dbReference type="Proteomes" id="UP000253104"/>
    </source>
</evidence>
<gene>
    <name evidence="1" type="ORF">CUJ89_22115</name>
</gene>